<organism evidence="12 13">
    <name type="scientific">Petromyces alliaceus</name>
    <name type="common">Aspergillus alliaceus</name>
    <dbReference type="NCBI Taxonomy" id="209559"/>
    <lineage>
        <taxon>Eukaryota</taxon>
        <taxon>Fungi</taxon>
        <taxon>Dikarya</taxon>
        <taxon>Ascomycota</taxon>
        <taxon>Pezizomycotina</taxon>
        <taxon>Eurotiomycetes</taxon>
        <taxon>Eurotiomycetidae</taxon>
        <taxon>Eurotiales</taxon>
        <taxon>Aspergillaceae</taxon>
        <taxon>Aspergillus</taxon>
        <taxon>Aspergillus subgen. Circumdati</taxon>
    </lineage>
</organism>
<evidence type="ECO:0000313" key="13">
    <source>
        <dbReference type="Proteomes" id="UP000541154"/>
    </source>
</evidence>
<evidence type="ECO:0000256" key="9">
    <source>
        <dbReference type="ARBA" id="ARBA00023136"/>
    </source>
</evidence>
<comment type="similarity">
    <text evidence="2">Belongs to the mitochondrial carrier (TC 2.A.29) family.</text>
</comment>
<dbReference type="AlphaFoldDB" id="A0A8H6AD90"/>
<dbReference type="InterPro" id="IPR003615">
    <property type="entry name" value="HNH_nuc"/>
</dbReference>
<gene>
    <name evidence="12" type="primary">MIR1_1</name>
    <name evidence="12" type="ORF">ETB97_005597</name>
</gene>
<feature type="domain" description="HNH nuclease" evidence="11">
    <location>
        <begin position="9"/>
        <end position="40"/>
    </location>
</feature>
<evidence type="ECO:0000256" key="6">
    <source>
        <dbReference type="ARBA" id="ARBA00022792"/>
    </source>
</evidence>
<evidence type="ECO:0000256" key="2">
    <source>
        <dbReference type="ARBA" id="ARBA00006375"/>
    </source>
</evidence>
<dbReference type="EMBL" id="SPNV01000025">
    <property type="protein sequence ID" value="KAF5865032.1"/>
    <property type="molecule type" value="Genomic_DNA"/>
</dbReference>
<dbReference type="InterPro" id="IPR044677">
    <property type="entry name" value="SLC25A3/Pic2/Mir1-like"/>
</dbReference>
<keyword evidence="9" id="KW-0472">Membrane</keyword>
<evidence type="ECO:0000256" key="5">
    <source>
        <dbReference type="ARBA" id="ARBA00022737"/>
    </source>
</evidence>
<keyword evidence="5" id="KW-0677">Repeat</keyword>
<dbReference type="InterPro" id="IPR018108">
    <property type="entry name" value="MCP_transmembrane"/>
</dbReference>
<keyword evidence="4" id="KW-0812">Transmembrane</keyword>
<evidence type="ECO:0000256" key="3">
    <source>
        <dbReference type="ARBA" id="ARBA00022448"/>
    </source>
</evidence>
<comment type="subcellular location">
    <subcellularLocation>
        <location evidence="1">Mitochondrion inner membrane</location>
        <topology evidence="1">Multi-pass membrane protein</topology>
    </subcellularLocation>
</comment>
<keyword evidence="7" id="KW-1133">Transmembrane helix</keyword>
<keyword evidence="3" id="KW-0813">Transport</keyword>
<evidence type="ECO:0000259" key="11">
    <source>
        <dbReference type="Pfam" id="PF13391"/>
    </source>
</evidence>
<accession>A0A8H6AD90</accession>
<comment type="caution">
    <text evidence="12">The sequence shown here is derived from an EMBL/GenBank/DDBJ whole genome shotgun (WGS) entry which is preliminary data.</text>
</comment>
<dbReference type="Pfam" id="PF13391">
    <property type="entry name" value="HNH_2"/>
    <property type="match status" value="1"/>
</dbReference>
<dbReference type="Proteomes" id="UP000541154">
    <property type="component" value="Unassembled WGS sequence"/>
</dbReference>
<dbReference type="GO" id="GO:0005315">
    <property type="term" value="F:phosphate transmembrane transporter activity"/>
    <property type="evidence" value="ECO:0007669"/>
    <property type="project" value="InterPro"/>
</dbReference>
<feature type="region of interest" description="Disordered" evidence="10">
    <location>
        <begin position="321"/>
        <end position="343"/>
    </location>
</feature>
<keyword evidence="13" id="KW-1185">Reference proteome</keyword>
<evidence type="ECO:0000256" key="4">
    <source>
        <dbReference type="ARBA" id="ARBA00022692"/>
    </source>
</evidence>
<keyword evidence="8" id="KW-0496">Mitochondrion</keyword>
<keyword evidence="6" id="KW-0999">Mitochondrion inner membrane</keyword>
<dbReference type="GO" id="GO:0005743">
    <property type="term" value="C:mitochondrial inner membrane"/>
    <property type="evidence" value="ECO:0007669"/>
    <property type="project" value="UniProtKB-SubCell"/>
</dbReference>
<evidence type="ECO:0000256" key="8">
    <source>
        <dbReference type="ARBA" id="ARBA00023128"/>
    </source>
</evidence>
<dbReference type="Pfam" id="PF00153">
    <property type="entry name" value="Mito_carr"/>
    <property type="match status" value="1"/>
</dbReference>
<sequence length="343" mass="37862">MFNPRTVRLISGTDIDRLMNALTLTHDLHRLFGNFEIAFEPIDSQPQTYKIKYVNAGRIFRGHWLPVTRTLYITPGRSIEQPSIQLSELHHAIGQILHSSAAGKGRRSCLHSIYPQDEQRCDSHLEPEPKKLAHVSHAPVLSVIPSLKEALLLSMLLRLRIQLDPVTYNRGLIGGFRQVIQNEGAGALLTGAGLTFAGYFLQGTLKFGGAMTRSRVESSETLLADNLRKAGDKPIDKARVRHRPDTSGFQWTASNAGEELSTTGRITFVVYEKVAKLAYDKFFDGEKTSDTMQTSINLYSGLIAGFAAAIVSQPADTMLSKINKSEGPSGESTTSRLIEIARE</sequence>
<evidence type="ECO:0000256" key="1">
    <source>
        <dbReference type="ARBA" id="ARBA00004448"/>
    </source>
</evidence>
<evidence type="ECO:0000256" key="7">
    <source>
        <dbReference type="ARBA" id="ARBA00022989"/>
    </source>
</evidence>
<dbReference type="Gene3D" id="1.50.40.10">
    <property type="entry name" value="Mitochondrial carrier domain"/>
    <property type="match status" value="1"/>
</dbReference>
<reference evidence="12 13" key="1">
    <citation type="submission" date="2019-04" db="EMBL/GenBank/DDBJ databases">
        <title>Aspergillus burnettii sp. nov., novel species from soil in southeast Queensland.</title>
        <authorList>
            <person name="Gilchrist C.L.M."/>
            <person name="Pitt J.I."/>
            <person name="Lange L."/>
            <person name="Lacey H.J."/>
            <person name="Vuong D."/>
            <person name="Midgley D.J."/>
            <person name="Greenfield P."/>
            <person name="Bradbury M."/>
            <person name="Lacey E."/>
            <person name="Busk P.K."/>
            <person name="Pilgaard B."/>
            <person name="Chooi Y.H."/>
            <person name="Piggott A.M."/>
        </authorList>
    </citation>
    <scope>NUCLEOTIDE SEQUENCE [LARGE SCALE GENOMIC DNA]</scope>
    <source>
        <strain evidence="12 13">FRR 5400</strain>
    </source>
</reference>
<name>A0A8H6AD90_PETAA</name>
<proteinExistence type="inferred from homology"/>
<dbReference type="PANTHER" id="PTHR45671">
    <property type="entry name" value="SOLUTE CARRIER FAMILY 25 (MITOCHONDRIAL CARRIER PHOSPHATE CARRIER), MEMBER 3, LIKE-RELATED-RELATED"/>
    <property type="match status" value="1"/>
</dbReference>
<dbReference type="InterPro" id="IPR023395">
    <property type="entry name" value="MCP_dom_sf"/>
</dbReference>
<protein>
    <submittedName>
        <fullName evidence="12">Mitochondrial phosphate carrier protein</fullName>
    </submittedName>
</protein>
<evidence type="ECO:0000313" key="12">
    <source>
        <dbReference type="EMBL" id="KAF5865032.1"/>
    </source>
</evidence>
<dbReference type="GO" id="GO:1990547">
    <property type="term" value="P:mitochondrial phosphate ion transmembrane transport"/>
    <property type="evidence" value="ECO:0007669"/>
    <property type="project" value="InterPro"/>
</dbReference>
<evidence type="ECO:0000256" key="10">
    <source>
        <dbReference type="SAM" id="MobiDB-lite"/>
    </source>
</evidence>
<dbReference type="SUPFAM" id="SSF103506">
    <property type="entry name" value="Mitochondrial carrier"/>
    <property type="match status" value="1"/>
</dbReference>
<dbReference type="PANTHER" id="PTHR45671:SF12">
    <property type="entry name" value="MITOCHONDRIAL PHOSPHATE CARRIER PROTEIN"/>
    <property type="match status" value="1"/>
</dbReference>